<proteinExistence type="predicted"/>
<evidence type="ECO:0000256" key="1">
    <source>
        <dbReference type="SAM" id="SignalP"/>
    </source>
</evidence>
<name>A0A9Q5DAH9_9BACT</name>
<feature type="signal peptide" evidence="1">
    <location>
        <begin position="1"/>
        <end position="25"/>
    </location>
</feature>
<evidence type="ECO:0000313" key="3">
    <source>
        <dbReference type="Proteomes" id="UP000281028"/>
    </source>
</evidence>
<feature type="chain" id="PRO_5040313633" evidence="1">
    <location>
        <begin position="26"/>
        <end position="182"/>
    </location>
</feature>
<evidence type="ECO:0000313" key="2">
    <source>
        <dbReference type="EMBL" id="NSL89575.1"/>
    </source>
</evidence>
<organism evidence="2 3">
    <name type="scientific">Chitinophaga solisilvae</name>
    <dbReference type="NCBI Taxonomy" id="1233460"/>
    <lineage>
        <taxon>Bacteria</taxon>
        <taxon>Pseudomonadati</taxon>
        <taxon>Bacteroidota</taxon>
        <taxon>Chitinophagia</taxon>
        <taxon>Chitinophagales</taxon>
        <taxon>Chitinophagaceae</taxon>
        <taxon>Chitinophaga</taxon>
    </lineage>
</organism>
<dbReference type="EMBL" id="RIAR02000001">
    <property type="protein sequence ID" value="NSL89575.1"/>
    <property type="molecule type" value="Genomic_DNA"/>
</dbReference>
<gene>
    <name evidence="2" type="ORF">ECE50_022225</name>
</gene>
<dbReference type="Proteomes" id="UP000281028">
    <property type="component" value="Unassembled WGS sequence"/>
</dbReference>
<accession>A0A9Q5DAH9</accession>
<dbReference type="RefSeq" id="WP_160714637.1">
    <property type="nucleotide sequence ID" value="NZ_JAABOK010000007.1"/>
</dbReference>
<reference evidence="2" key="1">
    <citation type="submission" date="2020-05" db="EMBL/GenBank/DDBJ databases">
        <title>Chitinophaga laudate sp. nov., isolated from a tropical peat swamp.</title>
        <authorList>
            <person name="Goh C.B.S."/>
            <person name="Lee M.S."/>
            <person name="Parimannan S."/>
            <person name="Pasbakhsh P."/>
            <person name="Yule C.M."/>
            <person name="Rajandas H."/>
            <person name="Loke S."/>
            <person name="Croft L."/>
            <person name="Tan J.B.L."/>
        </authorList>
    </citation>
    <scope>NUCLEOTIDE SEQUENCE</scope>
    <source>
        <strain evidence="2">Mgbs1</strain>
    </source>
</reference>
<keyword evidence="1" id="KW-0732">Signal</keyword>
<dbReference type="AlphaFoldDB" id="A0A9Q5DAH9"/>
<sequence length="182" mass="19709">MKHQLNFKSPLAVAAVIALSVCTNACQSDFNTPIISCPNMSMSATLENTTRSMQLSTNTIFRQQIDSGGAKYLSLEAVSDSIRIVINVVDGVYPDHKLADDSLRLKTYIFSRAAKLQGGLVAGAVKTGQEDYRYLTTDTSSVTITRVNTKLKTVTGTFYFEASNRTVKGSGVFVSACYVSLP</sequence>
<comment type="caution">
    <text evidence="2">The sequence shown here is derived from an EMBL/GenBank/DDBJ whole genome shotgun (WGS) entry which is preliminary data.</text>
</comment>
<protein>
    <submittedName>
        <fullName evidence="2">Uncharacterized protein</fullName>
    </submittedName>
</protein>
<keyword evidence="3" id="KW-1185">Reference proteome</keyword>